<evidence type="ECO:0000313" key="3">
    <source>
        <dbReference type="Proteomes" id="UP000815677"/>
    </source>
</evidence>
<protein>
    <submittedName>
        <fullName evidence="2">Uncharacterized protein</fullName>
    </submittedName>
</protein>
<dbReference type="EMBL" id="DF841596">
    <property type="protein sequence ID" value="GAT45629.1"/>
    <property type="molecule type" value="Genomic_DNA"/>
</dbReference>
<accession>A0ABQ0L3A6</accession>
<feature type="region of interest" description="Disordered" evidence="1">
    <location>
        <begin position="1"/>
        <end position="56"/>
    </location>
</feature>
<dbReference type="Proteomes" id="UP000815677">
    <property type="component" value="Unassembled WGS sequence"/>
</dbReference>
<organism evidence="2 3">
    <name type="scientific">Mycena chlorophos</name>
    <name type="common">Agaric fungus</name>
    <name type="synonym">Agaricus chlorophos</name>
    <dbReference type="NCBI Taxonomy" id="658473"/>
    <lineage>
        <taxon>Eukaryota</taxon>
        <taxon>Fungi</taxon>
        <taxon>Dikarya</taxon>
        <taxon>Basidiomycota</taxon>
        <taxon>Agaricomycotina</taxon>
        <taxon>Agaricomycetes</taxon>
        <taxon>Agaricomycetidae</taxon>
        <taxon>Agaricales</taxon>
        <taxon>Marasmiineae</taxon>
        <taxon>Mycenaceae</taxon>
        <taxon>Mycena</taxon>
    </lineage>
</organism>
<name>A0ABQ0L3A6_MYCCL</name>
<keyword evidence="3" id="KW-1185">Reference proteome</keyword>
<feature type="compositionally biased region" description="Basic and acidic residues" evidence="1">
    <location>
        <begin position="237"/>
        <end position="264"/>
    </location>
</feature>
<evidence type="ECO:0000256" key="1">
    <source>
        <dbReference type="SAM" id="MobiDB-lite"/>
    </source>
</evidence>
<feature type="compositionally biased region" description="Polar residues" evidence="1">
    <location>
        <begin position="1"/>
        <end position="10"/>
    </location>
</feature>
<sequence length="301" mass="33072">MLVHLTQSLSEPEEVGSDDEDTHEDTSMSDAGDSEPEPDVLDRETGSPVGQRGEPTGTVDIIAYIASTDPVVGREACPDPARFQFAKTATAAMLGAYDGQGYQRLDPVALLLEPLRNPVLDLRNHGSVLVLIQNGLPLRDCEGIKAHLRMAFRSAADEAHNHCNNPAPRPIVDIRNKPSPRRVPDARNNPSNSVLPQPSIPGPRALTHVARVEPPSPIAGPSRRSRYRSPSSELEIVEYKSKPNLKARDPSSEVEVVDYKPRPDARKRKRGAIAEKIQAETPVKRQRRDDEPRSTENPIVL</sequence>
<evidence type="ECO:0000313" key="2">
    <source>
        <dbReference type="EMBL" id="GAT45629.1"/>
    </source>
</evidence>
<reference evidence="2" key="1">
    <citation type="submission" date="2014-09" db="EMBL/GenBank/DDBJ databases">
        <title>Genome sequence of the luminous mushroom Mycena chlorophos for searching fungal bioluminescence genes.</title>
        <authorList>
            <person name="Tanaka Y."/>
            <person name="Kasuga D."/>
            <person name="Oba Y."/>
            <person name="Hase S."/>
            <person name="Sato K."/>
            <person name="Oba Y."/>
            <person name="Sakakibara Y."/>
        </authorList>
    </citation>
    <scope>NUCLEOTIDE SEQUENCE</scope>
</reference>
<gene>
    <name evidence="2" type="ORF">MCHLO_03195</name>
</gene>
<feature type="compositionally biased region" description="Acidic residues" evidence="1">
    <location>
        <begin position="11"/>
        <end position="23"/>
    </location>
</feature>
<feature type="region of interest" description="Disordered" evidence="1">
    <location>
        <begin position="161"/>
        <end position="301"/>
    </location>
</feature>
<proteinExistence type="predicted"/>